<dbReference type="HOGENOM" id="CLU_2314075_0_0_11"/>
<organism evidence="1 4">
    <name type="scientific">Actinopolyspora erythraea</name>
    <dbReference type="NCBI Taxonomy" id="414996"/>
    <lineage>
        <taxon>Bacteria</taxon>
        <taxon>Bacillati</taxon>
        <taxon>Actinomycetota</taxon>
        <taxon>Actinomycetes</taxon>
        <taxon>Actinopolysporales</taxon>
        <taxon>Actinopolysporaceae</taxon>
        <taxon>Actinopolyspora</taxon>
    </lineage>
</organism>
<accession>A0A099D5I2</accession>
<reference evidence="2 3" key="1">
    <citation type="journal article" date="2014" name="PLoS ONE">
        <title>Identification and Characterization of a New Erythromycin Biosynthetic Gene Cluster in Actinopolyspora erythraea YIM90600, a Novel Erythronolide-Producing Halophilic Actinomycete Isolated from Salt Field.</title>
        <authorList>
            <person name="Chen D."/>
            <person name="Feng J."/>
            <person name="Huang L."/>
            <person name="Zhang Q."/>
            <person name="Wu J."/>
            <person name="Zhu X."/>
            <person name="Duan Y."/>
            <person name="Xu Z."/>
        </authorList>
    </citation>
    <scope>NUCLEOTIDE SEQUENCE [LARGE SCALE GENOMIC DNA]</scope>
    <source>
        <strain evidence="2 3">YIM90600</strain>
    </source>
</reference>
<evidence type="ECO:0000313" key="1">
    <source>
        <dbReference type="EMBL" id="ASU79128.1"/>
    </source>
</evidence>
<protein>
    <submittedName>
        <fullName evidence="1">Uncharacterized protein</fullName>
    </submittedName>
</protein>
<dbReference type="Proteomes" id="UP000029737">
    <property type="component" value="Unassembled WGS sequence"/>
</dbReference>
<dbReference type="EMBL" id="CP022752">
    <property type="protein sequence ID" value="ASU79128.1"/>
    <property type="molecule type" value="Genomic_DNA"/>
</dbReference>
<proteinExistence type="predicted"/>
<evidence type="ECO:0000313" key="3">
    <source>
        <dbReference type="Proteomes" id="UP000029737"/>
    </source>
</evidence>
<evidence type="ECO:0000313" key="2">
    <source>
        <dbReference type="EMBL" id="KGI80595.1"/>
    </source>
</evidence>
<gene>
    <name evidence="1" type="ORF">CDG81_13465</name>
    <name evidence="2" type="ORF">IL38_16330</name>
</gene>
<sequence length="99" mass="11454">MQRHREQHRIAGRLTKSLLYLCGQHVDGMVIDHCQVVVASKRAQNELTLLWYSQAGQLITRWADTRRKDRAQYSEISADDKDPSATIRRDLYSKLVAQS</sequence>
<dbReference type="AlphaFoldDB" id="A0A099D5I2"/>
<keyword evidence="3" id="KW-1185">Reference proteome</keyword>
<reference evidence="1 4" key="2">
    <citation type="submission" date="2017-08" db="EMBL/GenBank/DDBJ databases">
        <title>The complete genome sequence of moderately halophilic actinomycete Actinopolyspora erythraea YIM 90600, the producer of novel erythromycin, novel actinopolysporins A-C and tubercidin.</title>
        <authorList>
            <person name="Yin M."/>
            <person name="Tang S."/>
        </authorList>
    </citation>
    <scope>NUCLEOTIDE SEQUENCE [LARGE SCALE GENOMIC DNA]</scope>
    <source>
        <strain evidence="1 4">YIM 90600</strain>
    </source>
</reference>
<dbReference type="KEGG" id="aey:CDG81_13465"/>
<name>A0A099D5I2_9ACTN</name>
<dbReference type="EMBL" id="JPMV01000029">
    <property type="protein sequence ID" value="KGI80595.1"/>
    <property type="molecule type" value="Genomic_DNA"/>
</dbReference>
<evidence type="ECO:0000313" key="4">
    <source>
        <dbReference type="Proteomes" id="UP000215043"/>
    </source>
</evidence>
<dbReference type="Proteomes" id="UP000215043">
    <property type="component" value="Chromosome"/>
</dbReference>